<dbReference type="InterPro" id="IPR007278">
    <property type="entry name" value="DUF397"/>
</dbReference>
<keyword evidence="4" id="KW-1185">Reference proteome</keyword>
<evidence type="ECO:0000259" key="2">
    <source>
        <dbReference type="Pfam" id="PF04149"/>
    </source>
</evidence>
<sequence>MNELQWRRSSRSGAGGGNNACVEVAMPVTESTVYLRDSKNAAPTLRFTPGSFATFLTGVTR</sequence>
<feature type="domain" description="DUF397" evidence="2">
    <location>
        <begin position="4"/>
        <end position="59"/>
    </location>
</feature>
<name>A0A1H9WSG1_9PSEU</name>
<protein>
    <recommendedName>
        <fullName evidence="2">DUF397 domain-containing protein</fullName>
    </recommendedName>
</protein>
<evidence type="ECO:0000313" key="4">
    <source>
        <dbReference type="Proteomes" id="UP000199051"/>
    </source>
</evidence>
<reference evidence="4" key="1">
    <citation type="submission" date="2016-10" db="EMBL/GenBank/DDBJ databases">
        <authorList>
            <person name="Varghese N."/>
            <person name="Submissions S."/>
        </authorList>
    </citation>
    <scope>NUCLEOTIDE SEQUENCE [LARGE SCALE GENOMIC DNA]</scope>
    <source>
        <strain evidence="4">DSM 44260</strain>
    </source>
</reference>
<accession>A0A1H9WSG1</accession>
<dbReference type="Proteomes" id="UP000199051">
    <property type="component" value="Unassembled WGS sequence"/>
</dbReference>
<evidence type="ECO:0000256" key="1">
    <source>
        <dbReference type="SAM" id="MobiDB-lite"/>
    </source>
</evidence>
<gene>
    <name evidence="3" type="ORF">SAMN04487818_111163</name>
</gene>
<dbReference type="AlphaFoldDB" id="A0A1H9WSG1"/>
<dbReference type="RefSeq" id="WP_092783438.1">
    <property type="nucleotide sequence ID" value="NZ_FOGI01000011.1"/>
</dbReference>
<organism evidence="3 4">
    <name type="scientific">Actinokineospora terrae</name>
    <dbReference type="NCBI Taxonomy" id="155974"/>
    <lineage>
        <taxon>Bacteria</taxon>
        <taxon>Bacillati</taxon>
        <taxon>Actinomycetota</taxon>
        <taxon>Actinomycetes</taxon>
        <taxon>Pseudonocardiales</taxon>
        <taxon>Pseudonocardiaceae</taxon>
        <taxon>Actinokineospora</taxon>
    </lineage>
</organism>
<dbReference type="EMBL" id="FOGI01000011">
    <property type="protein sequence ID" value="SES36858.1"/>
    <property type="molecule type" value="Genomic_DNA"/>
</dbReference>
<proteinExistence type="predicted"/>
<dbReference type="STRING" id="155974.SAMN04487818_111163"/>
<feature type="region of interest" description="Disordered" evidence="1">
    <location>
        <begin position="1"/>
        <end position="20"/>
    </location>
</feature>
<evidence type="ECO:0000313" key="3">
    <source>
        <dbReference type="EMBL" id="SES36858.1"/>
    </source>
</evidence>
<dbReference type="Pfam" id="PF04149">
    <property type="entry name" value="DUF397"/>
    <property type="match status" value="1"/>
</dbReference>